<evidence type="ECO:0000313" key="2">
    <source>
        <dbReference type="EMBL" id="PAE86781.1"/>
    </source>
</evidence>
<proteinExistence type="predicted"/>
<sequence>MKTVDELQATLAELKSDFVRIQGDVEKIETTGGNVAQAVKQLTALEEEIASVRKQLNEAIKNRDKEDA</sequence>
<evidence type="ECO:0000313" key="4">
    <source>
        <dbReference type="Proteomes" id="UP000216133"/>
    </source>
</evidence>
<dbReference type="InterPro" id="IPR048062">
    <property type="entry name" value="SE1832-like"/>
</dbReference>
<dbReference type="EMBL" id="NPBS01000083">
    <property type="protein sequence ID" value="PAF25009.1"/>
    <property type="molecule type" value="Genomic_DNA"/>
</dbReference>
<keyword evidence="1" id="KW-0175">Coiled coil</keyword>
<accession>A0A268NTR5</accession>
<dbReference type="EMBL" id="NPCC01000047">
    <property type="protein sequence ID" value="PAE86781.1"/>
    <property type="molecule type" value="Genomic_DNA"/>
</dbReference>
<dbReference type="NCBIfam" id="NF040877">
    <property type="entry name" value="SE1832_fam"/>
    <property type="match status" value="1"/>
</dbReference>
<protein>
    <submittedName>
        <fullName evidence="2">Uncharacterized protein</fullName>
    </submittedName>
</protein>
<reference evidence="4 5" key="1">
    <citation type="submission" date="2017-07" db="EMBL/GenBank/DDBJ databases">
        <title>Isolation and whole genome analysis of endospore-forming bacteria from heroin.</title>
        <authorList>
            <person name="Kalinowski J."/>
            <person name="Ahrens B."/>
            <person name="Al-Dilaimi A."/>
            <person name="Winkler A."/>
            <person name="Wibberg D."/>
            <person name="Schleenbecker U."/>
            <person name="Ruckert C."/>
            <person name="Wolfel R."/>
            <person name="Grass G."/>
        </authorList>
    </citation>
    <scope>NUCLEOTIDE SEQUENCE [LARGE SCALE GENOMIC DNA]</scope>
    <source>
        <strain evidence="3 4">7523-2</strain>
        <strain evidence="2 5">7539</strain>
    </source>
</reference>
<dbReference type="OMA" id="QEISYIR"/>
<organism evidence="2 5">
    <name type="scientific">Shouchella clausii</name>
    <name type="common">Alkalihalobacillus clausii</name>
    <dbReference type="NCBI Taxonomy" id="79880"/>
    <lineage>
        <taxon>Bacteria</taxon>
        <taxon>Bacillati</taxon>
        <taxon>Bacillota</taxon>
        <taxon>Bacilli</taxon>
        <taxon>Bacillales</taxon>
        <taxon>Bacillaceae</taxon>
        <taxon>Shouchella</taxon>
    </lineage>
</organism>
<gene>
    <name evidence="3" type="ORF">CHH61_16030</name>
    <name evidence="2" type="ORF">CHH72_21595</name>
</gene>
<dbReference type="RefSeq" id="WP_011247954.1">
    <property type="nucleotide sequence ID" value="NZ_BOQQ01000002.1"/>
</dbReference>
<dbReference type="AlphaFoldDB" id="A0A268NTR5"/>
<evidence type="ECO:0000313" key="5">
    <source>
        <dbReference type="Proteomes" id="UP000216207"/>
    </source>
</evidence>
<evidence type="ECO:0000313" key="3">
    <source>
        <dbReference type="EMBL" id="PAF25009.1"/>
    </source>
</evidence>
<feature type="coiled-coil region" evidence="1">
    <location>
        <begin position="4"/>
        <end position="62"/>
    </location>
</feature>
<name>A0A268NTR5_SHOCL</name>
<dbReference type="Proteomes" id="UP000216207">
    <property type="component" value="Unassembled WGS sequence"/>
</dbReference>
<comment type="caution">
    <text evidence="2">The sequence shown here is derived from an EMBL/GenBank/DDBJ whole genome shotgun (WGS) entry which is preliminary data.</text>
</comment>
<evidence type="ECO:0000256" key="1">
    <source>
        <dbReference type="SAM" id="Coils"/>
    </source>
</evidence>
<dbReference type="Proteomes" id="UP000216133">
    <property type="component" value="Unassembled WGS sequence"/>
</dbReference>